<dbReference type="Pfam" id="PF08447">
    <property type="entry name" value="PAS_3"/>
    <property type="match status" value="1"/>
</dbReference>
<dbReference type="InterPro" id="IPR000160">
    <property type="entry name" value="GGDEF_dom"/>
</dbReference>
<dbReference type="Proteomes" id="UP000191110">
    <property type="component" value="Unassembled WGS sequence"/>
</dbReference>
<dbReference type="InterPro" id="IPR000700">
    <property type="entry name" value="PAS-assoc_C"/>
</dbReference>
<dbReference type="Gene3D" id="2.10.70.100">
    <property type="match status" value="1"/>
</dbReference>
<proteinExistence type="predicted"/>
<dbReference type="SMART" id="SM00267">
    <property type="entry name" value="GGDEF"/>
    <property type="match status" value="1"/>
</dbReference>
<dbReference type="Gene3D" id="3.30.450.20">
    <property type="entry name" value="PAS domain"/>
    <property type="match status" value="2"/>
</dbReference>
<keyword evidence="3" id="KW-0472">Membrane</keyword>
<dbReference type="InterPro" id="IPR035965">
    <property type="entry name" value="PAS-like_dom_sf"/>
</dbReference>
<feature type="transmembrane region" description="Helical" evidence="3">
    <location>
        <begin position="190"/>
        <end position="209"/>
    </location>
</feature>
<dbReference type="InterPro" id="IPR001610">
    <property type="entry name" value="PAC"/>
</dbReference>
<dbReference type="PROSITE" id="PS50887">
    <property type="entry name" value="GGDEF"/>
    <property type="match status" value="1"/>
</dbReference>
<organism evidence="7 8">
    <name type="scientific">Solemya pervernicosa gill symbiont</name>
    <dbReference type="NCBI Taxonomy" id="642797"/>
    <lineage>
        <taxon>Bacteria</taxon>
        <taxon>Pseudomonadati</taxon>
        <taxon>Pseudomonadota</taxon>
        <taxon>Gammaproteobacteria</taxon>
        <taxon>sulfur-oxidizing symbionts</taxon>
    </lineage>
</organism>
<feature type="domain" description="PAS" evidence="4">
    <location>
        <begin position="281"/>
        <end position="326"/>
    </location>
</feature>
<comment type="caution">
    <text evidence="7">The sequence shown here is derived from an EMBL/GenBank/DDBJ whole genome shotgun (WGS) entry which is preliminary data.</text>
</comment>
<evidence type="ECO:0000313" key="8">
    <source>
        <dbReference type="Proteomes" id="UP000191110"/>
    </source>
</evidence>
<evidence type="ECO:0000259" key="6">
    <source>
        <dbReference type="PROSITE" id="PS50887"/>
    </source>
</evidence>
<dbReference type="PANTHER" id="PTHR46663:SF3">
    <property type="entry name" value="SLL0267 PROTEIN"/>
    <property type="match status" value="1"/>
</dbReference>
<comment type="cofactor">
    <cofactor evidence="1">
        <name>Mg(2+)</name>
        <dbReference type="ChEBI" id="CHEBI:18420"/>
    </cofactor>
</comment>
<dbReference type="CDD" id="cd00130">
    <property type="entry name" value="PAS"/>
    <property type="match status" value="2"/>
</dbReference>
<dbReference type="PROSITE" id="PS50112">
    <property type="entry name" value="PAS"/>
    <property type="match status" value="2"/>
</dbReference>
<gene>
    <name evidence="7" type="ORF">BOW53_05495</name>
</gene>
<evidence type="ECO:0000256" key="3">
    <source>
        <dbReference type="SAM" id="Phobius"/>
    </source>
</evidence>
<dbReference type="GO" id="GO:0003824">
    <property type="term" value="F:catalytic activity"/>
    <property type="evidence" value="ECO:0007669"/>
    <property type="project" value="UniProtKB-ARBA"/>
</dbReference>
<feature type="coiled-coil region" evidence="2">
    <location>
        <begin position="226"/>
        <end position="253"/>
    </location>
</feature>
<dbReference type="InterPro" id="IPR029787">
    <property type="entry name" value="Nucleotide_cyclase"/>
</dbReference>
<dbReference type="RefSeq" id="WP_078483084.1">
    <property type="nucleotide sequence ID" value="NZ_MPRL01000015.1"/>
</dbReference>
<dbReference type="Pfam" id="PF13426">
    <property type="entry name" value="PAS_9"/>
    <property type="match status" value="1"/>
</dbReference>
<dbReference type="Pfam" id="PF00990">
    <property type="entry name" value="GGDEF"/>
    <property type="match status" value="1"/>
</dbReference>
<dbReference type="CDD" id="cd01949">
    <property type="entry name" value="GGDEF"/>
    <property type="match status" value="1"/>
</dbReference>
<dbReference type="InterPro" id="IPR000014">
    <property type="entry name" value="PAS"/>
</dbReference>
<dbReference type="AlphaFoldDB" id="A0A1T2L7B9"/>
<keyword evidence="3" id="KW-0812">Transmembrane</keyword>
<reference evidence="7 8" key="1">
    <citation type="submission" date="2016-11" db="EMBL/GenBank/DDBJ databases">
        <title>Mixed transmission modes and dynamic genome evolution in an obligate animal-bacterial symbiosis.</title>
        <authorList>
            <person name="Russell S.L."/>
            <person name="Corbett-Detig R.B."/>
            <person name="Cavanaugh C.M."/>
        </authorList>
    </citation>
    <scope>NUCLEOTIDE SEQUENCE [LARGE SCALE GENOMIC DNA]</scope>
    <source>
        <strain evidence="7">Sveles-Q1</strain>
    </source>
</reference>
<evidence type="ECO:0000259" key="4">
    <source>
        <dbReference type="PROSITE" id="PS50112"/>
    </source>
</evidence>
<name>A0A1T2L7B9_9GAMM</name>
<dbReference type="InterPro" id="IPR013655">
    <property type="entry name" value="PAS_fold_3"/>
</dbReference>
<dbReference type="InterPro" id="IPR052163">
    <property type="entry name" value="DGC-Regulatory_Protein"/>
</dbReference>
<keyword evidence="3" id="KW-1133">Transmembrane helix</keyword>
<feature type="domain" description="PAC" evidence="5">
    <location>
        <begin position="451"/>
        <end position="503"/>
    </location>
</feature>
<sequence length="669" mass="76264">MSLRHPMRHLLLGFTIIVVLVAAEFLLDFYHADELQERIELIVDTHNNKVRRVHDLRNIVRERVITLNTMLIEPDPFRVEELYIDFLNLGNRYVLKRRELESHIEHDDEHRRLVRLRALTVEGTPIIETAVELARKGEQAAATQLLLEQVMPLQERVMAQSDLLVDYYTGLVSKQSQDAQQVQHGWRENVVWLGGGVLVMILAIAIYVLRRISSDRRVLLHEIDERIEIEQDLQNARDTLERAVELRTRELREKSELLSEAQKISRLGHWEWIVPTGALRWSDEIFRMFGVDAEQIEPSYELFLESVHPDDRDEVVAAVEAAVAGTADYSIDHRILQPDGQVRMVHERGVVYRDSAGLALRMLGTVLDITERKAMEERLRFSASVFQNAGDGVMISDRNNRILDVNEAFTRITGYELEDVLGEDPKILQSGQHDNAFYQLLWSNLETHGEWQGEIWDRNKEGEVIPLNMTINVVKDERDRLSNYVALFRDISAAKANEQSLWHDAHHDALTDLPNRSLLYARLQMAVAQSDRNKEPMAVLLIDLDGFKEVNDTLDHDAGDDLLVHVARMLKGSVRENDTVARYAGDEFVVILQGGAGREVVERLAISMLKAISSPVAVKGEEVSVGASIGVALYPENAEEADALIVMADQAMYRAKRQGKSCTVFFGEW</sequence>
<evidence type="ECO:0000256" key="2">
    <source>
        <dbReference type="SAM" id="Coils"/>
    </source>
</evidence>
<protein>
    <recommendedName>
        <fullName evidence="9">Diguanylate cyclase</fullName>
    </recommendedName>
</protein>
<evidence type="ECO:0000259" key="5">
    <source>
        <dbReference type="PROSITE" id="PS50113"/>
    </source>
</evidence>
<dbReference type="SMART" id="SM00086">
    <property type="entry name" value="PAC"/>
    <property type="match status" value="2"/>
</dbReference>
<dbReference type="NCBIfam" id="TIGR00254">
    <property type="entry name" value="GGDEF"/>
    <property type="match status" value="1"/>
</dbReference>
<dbReference type="EMBL" id="MPRL01000015">
    <property type="protein sequence ID" value="OOZ40981.1"/>
    <property type="molecule type" value="Genomic_DNA"/>
</dbReference>
<dbReference type="PROSITE" id="PS50113">
    <property type="entry name" value="PAC"/>
    <property type="match status" value="2"/>
</dbReference>
<feature type="domain" description="PAC" evidence="5">
    <location>
        <begin position="329"/>
        <end position="381"/>
    </location>
</feature>
<accession>A0A1T2L7B9</accession>
<dbReference type="InterPro" id="IPR047347">
    <property type="entry name" value="YvaQ-like_sensor"/>
</dbReference>
<dbReference type="FunFam" id="3.30.70.270:FF:000001">
    <property type="entry name" value="Diguanylate cyclase domain protein"/>
    <property type="match status" value="1"/>
</dbReference>
<feature type="domain" description="GGDEF" evidence="6">
    <location>
        <begin position="535"/>
        <end position="668"/>
    </location>
</feature>
<feature type="domain" description="PAS" evidence="4">
    <location>
        <begin position="378"/>
        <end position="423"/>
    </location>
</feature>
<dbReference type="CDD" id="cd19411">
    <property type="entry name" value="MCP2201-like_sensor"/>
    <property type="match status" value="1"/>
</dbReference>
<dbReference type="InterPro" id="IPR043128">
    <property type="entry name" value="Rev_trsase/Diguanyl_cyclase"/>
</dbReference>
<dbReference type="SUPFAM" id="SSF55785">
    <property type="entry name" value="PYP-like sensor domain (PAS domain)"/>
    <property type="match status" value="2"/>
</dbReference>
<dbReference type="PANTHER" id="PTHR46663">
    <property type="entry name" value="DIGUANYLATE CYCLASE DGCT-RELATED"/>
    <property type="match status" value="1"/>
</dbReference>
<dbReference type="SUPFAM" id="SSF55073">
    <property type="entry name" value="Nucleotide cyclase"/>
    <property type="match status" value="1"/>
</dbReference>
<dbReference type="OrthoDB" id="9776960at2"/>
<keyword evidence="8" id="KW-1185">Reference proteome</keyword>
<evidence type="ECO:0000313" key="7">
    <source>
        <dbReference type="EMBL" id="OOZ40981.1"/>
    </source>
</evidence>
<dbReference type="NCBIfam" id="TIGR00229">
    <property type="entry name" value="sensory_box"/>
    <property type="match status" value="2"/>
</dbReference>
<keyword evidence="2" id="KW-0175">Coiled coil</keyword>
<dbReference type="SMART" id="SM00091">
    <property type="entry name" value="PAS"/>
    <property type="match status" value="2"/>
</dbReference>
<dbReference type="Gene3D" id="3.30.70.270">
    <property type="match status" value="1"/>
</dbReference>
<evidence type="ECO:0000256" key="1">
    <source>
        <dbReference type="ARBA" id="ARBA00001946"/>
    </source>
</evidence>
<evidence type="ECO:0008006" key="9">
    <source>
        <dbReference type="Google" id="ProtNLM"/>
    </source>
</evidence>